<proteinExistence type="predicted"/>
<feature type="region of interest" description="Disordered" evidence="1">
    <location>
        <begin position="1209"/>
        <end position="1236"/>
    </location>
</feature>
<feature type="region of interest" description="Disordered" evidence="1">
    <location>
        <begin position="836"/>
        <end position="862"/>
    </location>
</feature>
<feature type="region of interest" description="Disordered" evidence="1">
    <location>
        <begin position="1"/>
        <end position="303"/>
    </location>
</feature>
<accession>A0A1B7NDV4</accession>
<feature type="compositionally biased region" description="Polar residues" evidence="1">
    <location>
        <begin position="266"/>
        <end position="275"/>
    </location>
</feature>
<protein>
    <recommendedName>
        <fullName evidence="2">DNA replication checkpoint mediator MRC1 domain-containing protein</fullName>
    </recommendedName>
</protein>
<feature type="region of interest" description="Disordered" evidence="1">
    <location>
        <begin position="1052"/>
        <end position="1080"/>
    </location>
</feature>
<name>A0A1B7NDV4_9AGAM</name>
<dbReference type="Pfam" id="PF09444">
    <property type="entry name" value="MRC1"/>
    <property type="match status" value="1"/>
</dbReference>
<feature type="compositionally biased region" description="Basic and acidic residues" evidence="1">
    <location>
        <begin position="1362"/>
        <end position="1378"/>
    </location>
</feature>
<feature type="compositionally biased region" description="Acidic residues" evidence="1">
    <location>
        <begin position="1143"/>
        <end position="1168"/>
    </location>
</feature>
<dbReference type="Proteomes" id="UP000092154">
    <property type="component" value="Unassembled WGS sequence"/>
</dbReference>
<dbReference type="OrthoDB" id="3361281at2759"/>
<feature type="region of interest" description="Disordered" evidence="1">
    <location>
        <begin position="342"/>
        <end position="368"/>
    </location>
</feature>
<feature type="compositionally biased region" description="Polar residues" evidence="1">
    <location>
        <begin position="711"/>
        <end position="729"/>
    </location>
</feature>
<reference evidence="3 4" key="1">
    <citation type="submission" date="2016-06" db="EMBL/GenBank/DDBJ databases">
        <title>Comparative genomics of the ectomycorrhizal sister species Rhizopogon vinicolor and Rhizopogon vesiculosus (Basidiomycota: Boletales) reveals a divergence of the mating type B locus.</title>
        <authorList>
            <consortium name="DOE Joint Genome Institute"/>
            <person name="Mujic A.B."/>
            <person name="Kuo A."/>
            <person name="Tritt A."/>
            <person name="Lipzen A."/>
            <person name="Chen C."/>
            <person name="Johnson J."/>
            <person name="Sharma A."/>
            <person name="Barry K."/>
            <person name="Grigoriev I.V."/>
            <person name="Spatafora J.W."/>
        </authorList>
    </citation>
    <scope>NUCLEOTIDE SEQUENCE [LARGE SCALE GENOMIC DNA]</scope>
    <source>
        <strain evidence="3 4">AM-OR11-026</strain>
    </source>
</reference>
<feature type="region of interest" description="Disordered" evidence="1">
    <location>
        <begin position="627"/>
        <end position="810"/>
    </location>
</feature>
<feature type="compositionally biased region" description="Low complexity" evidence="1">
    <location>
        <begin position="63"/>
        <end position="79"/>
    </location>
</feature>
<feature type="compositionally biased region" description="Basic residues" evidence="1">
    <location>
        <begin position="686"/>
        <end position="695"/>
    </location>
</feature>
<feature type="compositionally biased region" description="Polar residues" evidence="1">
    <location>
        <begin position="1418"/>
        <end position="1430"/>
    </location>
</feature>
<feature type="compositionally biased region" description="Polar residues" evidence="1">
    <location>
        <begin position="91"/>
        <end position="102"/>
    </location>
</feature>
<organism evidence="3 4">
    <name type="scientific">Rhizopogon vinicolor AM-OR11-026</name>
    <dbReference type="NCBI Taxonomy" id="1314800"/>
    <lineage>
        <taxon>Eukaryota</taxon>
        <taxon>Fungi</taxon>
        <taxon>Dikarya</taxon>
        <taxon>Basidiomycota</taxon>
        <taxon>Agaricomycotina</taxon>
        <taxon>Agaricomycetes</taxon>
        <taxon>Agaricomycetidae</taxon>
        <taxon>Boletales</taxon>
        <taxon>Suillineae</taxon>
        <taxon>Rhizopogonaceae</taxon>
        <taxon>Rhizopogon</taxon>
    </lineage>
</organism>
<feature type="compositionally biased region" description="Basic and acidic residues" evidence="1">
    <location>
        <begin position="198"/>
        <end position="208"/>
    </location>
</feature>
<feature type="region of interest" description="Disordered" evidence="1">
    <location>
        <begin position="1345"/>
        <end position="1453"/>
    </location>
</feature>
<dbReference type="STRING" id="1314800.A0A1B7NDV4"/>
<feature type="compositionally biased region" description="Acidic residues" evidence="1">
    <location>
        <begin position="628"/>
        <end position="638"/>
    </location>
</feature>
<sequence>MSAMDLDQPSFTSSPVKPLKRAAVTYGRRREHQPEVRDSSVTLADCSSPAVESESLDGKESDSANLLALDAQQSSQSSSMTYANDDGMTDASPTKPSHQFSWRAQLKALDEAFDNDEEPLAQPRVAGRSSSSPLPIQPLPFEENESTRMDTTPRSPVPQHDGLFGDTLLHHTSELSAPTSSAEDSPIVPRRVRRSRKRVDSDSEHENSENSSSVSPVHHPINTPLRRSPPTPSTPEFEMPSARQKADKGKGKAPARNVPPLRFESESVSTNATSKKGNKARRKDDSVRSKTKAPTKKDLRETVLESSRIIASKNVEVARTEQQKHTKTWLFDRIKDDALLPQLKQPEPPSDPISNFSSPPVPLAGHGANKVDQNAYSFGAPSRLLVPSAIVTQVRAPVRNIAWHASPQLRPAASDSTDDEMPSVTDLLRQEEAKRTEVDYKREIAELKQRALQDAARRAAVAEDSDDDLEIIDDMHVTAREEAAKRKSDKLLHVTPSKGKTRQLALARKSLPGSSGSRTNPFAQGNLSEYLKKSAMSSFDCKVRGKDTTASLTTQQLSVALMRQAETEKLKFIRQREQEWRQRGGRAFEESVEAGENISFKDSLEIYAQKGLEAAERDVANFGSMEAYDTDEDDEDYAPEERGSASPKPTNTDGEDGSDQENQPTSLDVNDDASQQTEAEDEEHQVRRRGIRHSRMVTSDDEDDTPRILVPNSSVLDLESISNAVVTRNSESDQTEDENDKENSQMLMYDRSEDKENKAVVRHSPSAARPPLGSRPGSLLDIEDDVHGRLSPSSSLGGFDAASNSPKQNLRSPLKDIAEEEDPFLSSQSPFTARLLQSASKHPASPPRASTSQMSLDSSPTLHSVQLGRLGSSFSDIENEKNVVKGFGSRALLPSFSETLSQCSPGSFVPLDPLANRGGFSQFFSDEHDEGLSFKKPALLGDGDDLSLSLDVALKPALEVSSTLRRKADNIFEKEQEYVIEMANRQQKQDKNPELYISENGFLTQTRPAGPDAEQYCRKTLQTPQLLASQSLLGDMIPWSSERAPLRTLSFTTTQESPDARPLRRLRRRSTSPLDGKTTVQDDGSLLPLLISPFPKINAFDVLGKPSKSNAPKRKLEKSEFVAAEAEESDEDELAGFGPINKDEEEEADEADDEKVLEGLVDDAAMDIETERPDLVQEKFREHEEEDDKKVEKLHQDAIQGKLRVKRRDRGIGFDDDSDNDEEDEHNRRIRRGMNKKRKIDGDTLEDLGRNEETKAFYEAYQRDLIDDDVEFVHLQADTQMLGEDEDEDEETRKVVSTEALKDEIRKAVRNKETFGTLDPEDISWIDRAEEENDNTVPVKVMTERPGKAHAKGSALSQTDFGPERTNRTMENDQEKIKLRSWARGQGSGNQGTGRSAVGAAITGHAKTKVKTGGGSLRTGQAAGSKSTLTESRKLEKGPSMLSVVSDRSSRFV</sequence>
<gene>
    <name evidence="3" type="ORF">K503DRAFT_862530</name>
</gene>
<feature type="compositionally biased region" description="Polar residues" evidence="1">
    <location>
        <begin position="660"/>
        <end position="677"/>
    </location>
</feature>
<evidence type="ECO:0000313" key="4">
    <source>
        <dbReference type="Proteomes" id="UP000092154"/>
    </source>
</evidence>
<feature type="region of interest" description="Disordered" evidence="1">
    <location>
        <begin position="1104"/>
        <end position="1194"/>
    </location>
</feature>
<dbReference type="InterPro" id="IPR018564">
    <property type="entry name" value="Repl_chkpnt_MRC1_dom"/>
</dbReference>
<keyword evidence="4" id="KW-1185">Reference proteome</keyword>
<feature type="compositionally biased region" description="Basic and acidic residues" evidence="1">
    <location>
        <begin position="1169"/>
        <end position="1194"/>
    </location>
</feature>
<dbReference type="EMBL" id="KV448144">
    <property type="protein sequence ID" value="OAX43053.1"/>
    <property type="molecule type" value="Genomic_DNA"/>
</dbReference>
<feature type="domain" description="DNA replication checkpoint mediator MRC1" evidence="2">
    <location>
        <begin position="1115"/>
        <end position="1259"/>
    </location>
</feature>
<feature type="compositionally biased region" description="Polar residues" evidence="1">
    <location>
        <begin position="174"/>
        <end position="183"/>
    </location>
</feature>
<evidence type="ECO:0000313" key="3">
    <source>
        <dbReference type="EMBL" id="OAX43053.1"/>
    </source>
</evidence>
<feature type="compositionally biased region" description="Basic and acidic residues" evidence="1">
    <location>
        <begin position="750"/>
        <end position="759"/>
    </location>
</feature>
<feature type="compositionally biased region" description="Acidic residues" evidence="1">
    <location>
        <begin position="1125"/>
        <end position="1134"/>
    </location>
</feature>
<dbReference type="InParanoid" id="A0A1B7NDV4"/>
<evidence type="ECO:0000259" key="2">
    <source>
        <dbReference type="Pfam" id="PF09444"/>
    </source>
</evidence>
<feature type="compositionally biased region" description="Polar residues" evidence="1">
    <location>
        <begin position="791"/>
        <end position="810"/>
    </location>
</feature>
<evidence type="ECO:0000256" key="1">
    <source>
        <dbReference type="SAM" id="MobiDB-lite"/>
    </source>
</evidence>
<feature type="compositionally biased region" description="Acidic residues" evidence="1">
    <location>
        <begin position="1214"/>
        <end position="1224"/>
    </location>
</feature>
<feature type="compositionally biased region" description="Polar residues" evidence="1">
    <location>
        <begin position="848"/>
        <end position="862"/>
    </location>
</feature>
<feature type="compositionally biased region" description="Low complexity" evidence="1">
    <location>
        <begin position="209"/>
        <end position="226"/>
    </location>
</feature>